<evidence type="ECO:0000313" key="3">
    <source>
        <dbReference type="EMBL" id="CAG9122928.1"/>
    </source>
</evidence>
<evidence type="ECO:0000313" key="6">
    <source>
        <dbReference type="WBParaSite" id="BXY_0368500.1"/>
    </source>
</evidence>
<dbReference type="PANTHER" id="PTHR35573:SF3">
    <property type="entry name" value="ML DOMAIN-CONTAINING PROTEIN"/>
    <property type="match status" value="1"/>
</dbReference>
<evidence type="ECO:0000256" key="1">
    <source>
        <dbReference type="SAM" id="SignalP"/>
    </source>
</evidence>
<feature type="chain" id="PRO_5036021910" evidence="1">
    <location>
        <begin position="17"/>
        <end position="191"/>
    </location>
</feature>
<organism evidence="4 6">
    <name type="scientific">Bursaphelenchus xylophilus</name>
    <name type="common">Pinewood nematode worm</name>
    <name type="synonym">Aphelenchoides xylophilus</name>
    <dbReference type="NCBI Taxonomy" id="6326"/>
    <lineage>
        <taxon>Eukaryota</taxon>
        <taxon>Metazoa</taxon>
        <taxon>Ecdysozoa</taxon>
        <taxon>Nematoda</taxon>
        <taxon>Chromadorea</taxon>
        <taxon>Rhabditida</taxon>
        <taxon>Tylenchina</taxon>
        <taxon>Tylenchomorpha</taxon>
        <taxon>Aphelenchoidea</taxon>
        <taxon>Aphelenchoididae</taxon>
        <taxon>Bursaphelenchus</taxon>
    </lineage>
</organism>
<keyword evidence="1" id="KW-0732">Signal</keyword>
<dbReference type="OrthoDB" id="5914298at2759"/>
<dbReference type="EMBL" id="CAJFCV020000005">
    <property type="protein sequence ID" value="CAG9122928.1"/>
    <property type="molecule type" value="Genomic_DNA"/>
</dbReference>
<evidence type="ECO:0000313" key="5">
    <source>
        <dbReference type="Proteomes" id="UP000659654"/>
    </source>
</evidence>
<reference evidence="3" key="2">
    <citation type="submission" date="2020-08" db="EMBL/GenBank/DDBJ databases">
        <authorList>
            <person name="Kikuchi T."/>
        </authorList>
    </citation>
    <scope>NUCLEOTIDE SEQUENCE</scope>
    <source>
        <strain evidence="2">Ka4C1</strain>
    </source>
</reference>
<keyword evidence="5" id="KW-1185">Reference proteome</keyword>
<dbReference type="EMBL" id="CAJFDI010000005">
    <property type="protein sequence ID" value="CAD5231661.1"/>
    <property type="molecule type" value="Genomic_DNA"/>
</dbReference>
<dbReference type="Proteomes" id="UP000659654">
    <property type="component" value="Unassembled WGS sequence"/>
</dbReference>
<accession>A0A1I7RSI1</accession>
<dbReference type="AlphaFoldDB" id="A0A1I7RSI1"/>
<dbReference type="Proteomes" id="UP000582659">
    <property type="component" value="Unassembled WGS sequence"/>
</dbReference>
<dbReference type="WBParaSite" id="BXY_0368500.1">
    <property type="protein sequence ID" value="BXY_0368500.1"/>
    <property type="gene ID" value="BXY_0368500"/>
</dbReference>
<reference evidence="6" key="1">
    <citation type="submission" date="2016-11" db="UniProtKB">
        <authorList>
            <consortium name="WormBaseParasite"/>
        </authorList>
    </citation>
    <scope>IDENTIFICATION</scope>
</reference>
<evidence type="ECO:0000313" key="4">
    <source>
        <dbReference type="Proteomes" id="UP000095284"/>
    </source>
</evidence>
<protein>
    <submittedName>
        <fullName evidence="2">(pine wood nematode) hypothetical protein</fullName>
    </submittedName>
</protein>
<feature type="signal peptide" evidence="1">
    <location>
        <begin position="1"/>
        <end position="16"/>
    </location>
</feature>
<name>A0A1I7RSI1_BURXY</name>
<gene>
    <name evidence="2" type="ORF">BXYJ_LOCUS11757</name>
</gene>
<evidence type="ECO:0000313" key="2">
    <source>
        <dbReference type="EMBL" id="CAD5231661.1"/>
    </source>
</evidence>
<proteinExistence type="predicted"/>
<sequence>MNTIILLASLLPLTLAFPPLTNDVNKLATCPFPNQTDTKFYTYNCDGTMQIQVRSAAVYDRLSNKEIYPVNVTVPLLIKLKSVNNGVAINSNKVDVELAQYSSSWTDSNCKWHSIPTFGLLKNIDGCEFANNCPLQSGDLDLLLPLDLSKYSKILKLLTGDKAYQLRILMKDGEDATKKISCVVAQLKFSN</sequence>
<dbReference type="Proteomes" id="UP000095284">
    <property type="component" value="Unplaced"/>
</dbReference>
<dbReference type="PANTHER" id="PTHR35573">
    <property type="entry name" value="PROTEIN CBG22129"/>
    <property type="match status" value="1"/>
</dbReference>